<dbReference type="InterPro" id="IPR036271">
    <property type="entry name" value="Tet_transcr_reg_TetR-rel_C_sf"/>
</dbReference>
<evidence type="ECO:0000313" key="5">
    <source>
        <dbReference type="EMBL" id="MDT0263863.1"/>
    </source>
</evidence>
<reference evidence="6" key="1">
    <citation type="submission" date="2023-07" db="EMBL/GenBank/DDBJ databases">
        <title>30 novel species of actinomycetes from the DSMZ collection.</title>
        <authorList>
            <person name="Nouioui I."/>
        </authorList>
    </citation>
    <scope>NUCLEOTIDE SEQUENCE [LARGE SCALE GENOMIC DNA]</scope>
    <source>
        <strain evidence="6">DSM 44399</strain>
    </source>
</reference>
<feature type="compositionally biased region" description="Basic and acidic residues" evidence="3">
    <location>
        <begin position="269"/>
        <end position="278"/>
    </location>
</feature>
<dbReference type="PANTHER" id="PTHR34796:SF1">
    <property type="entry name" value="EXPRESSED PROTEIN"/>
    <property type="match status" value="1"/>
</dbReference>
<dbReference type="PANTHER" id="PTHR34796">
    <property type="entry name" value="EXPRESSED PROTEIN"/>
    <property type="match status" value="1"/>
</dbReference>
<feature type="region of interest" description="Disordered" evidence="3">
    <location>
        <begin position="375"/>
        <end position="395"/>
    </location>
</feature>
<feature type="region of interest" description="Disordered" evidence="3">
    <location>
        <begin position="209"/>
        <end position="280"/>
    </location>
</feature>
<comment type="caution">
    <text evidence="5">The sequence shown here is derived from an EMBL/GenBank/DDBJ whole genome shotgun (WGS) entry which is preliminary data.</text>
</comment>
<dbReference type="InterPro" id="IPR023203">
    <property type="entry name" value="TTHA0068_sf"/>
</dbReference>
<dbReference type="Gene3D" id="1.10.3450.10">
    <property type="entry name" value="TTHA0068-like"/>
    <property type="match status" value="1"/>
</dbReference>
<evidence type="ECO:0000256" key="3">
    <source>
        <dbReference type="SAM" id="MobiDB-lite"/>
    </source>
</evidence>
<accession>A0ABU2JGL5</accession>
<dbReference type="InterPro" id="IPR041678">
    <property type="entry name" value="TetR_C_16"/>
</dbReference>
<feature type="DNA-binding region" description="H-T-H motif" evidence="2">
    <location>
        <begin position="45"/>
        <end position="64"/>
    </location>
</feature>
<dbReference type="Gene3D" id="1.10.357.10">
    <property type="entry name" value="Tetracycline Repressor, domain 2"/>
    <property type="match status" value="1"/>
</dbReference>
<feature type="compositionally biased region" description="Basic and acidic residues" evidence="3">
    <location>
        <begin position="383"/>
        <end position="395"/>
    </location>
</feature>
<dbReference type="InterPro" id="IPR005500">
    <property type="entry name" value="DUF309"/>
</dbReference>
<proteinExistence type="predicted"/>
<dbReference type="Pfam" id="PF17920">
    <property type="entry name" value="TetR_C_16"/>
    <property type="match status" value="1"/>
</dbReference>
<sequence length="395" mass="42167">MVTPARSAAARSNRTGRRPGGSGTRTDILDAARKLFAERGYAGATIRAIAQEAGVDGALIHHFFVSKEGVFAAAIEETFTPAEMLAPVLDAGVEGMGERLVRTFIDKWEEPTTDQQLLAVLRSAVSNEEAAELLRNFLSQELLGRIVTSLNIDDAELRATLIGAQLVGVAFLRYVLGYGPIAHVETEALVTMLSPTIQRYLTEPLNTADSVASKPEAKARTAARPTKKAVGSGSAPTARDRDGDGRARNARPRDSLGRPLPYGAAGVERLAENPDRTPVESLTEAQRLLDAGRPFEAHEVLEDAWKSSPAAERELWRGMAQLAVGLTHRARGNQAGAVALLTRGAGNLAPFRDAPPHDIDVAGLLAWARQLAGNSAGDADADAEVRPLPRLRTTD</sequence>
<dbReference type="InterPro" id="IPR009057">
    <property type="entry name" value="Homeodomain-like_sf"/>
</dbReference>
<dbReference type="InterPro" id="IPR001647">
    <property type="entry name" value="HTH_TetR"/>
</dbReference>
<dbReference type="SUPFAM" id="SSF46689">
    <property type="entry name" value="Homeodomain-like"/>
    <property type="match status" value="1"/>
</dbReference>
<dbReference type="Pfam" id="PF00440">
    <property type="entry name" value="TetR_N"/>
    <property type="match status" value="1"/>
</dbReference>
<dbReference type="Pfam" id="PF03745">
    <property type="entry name" value="DUF309"/>
    <property type="match status" value="1"/>
</dbReference>
<dbReference type="PROSITE" id="PS50977">
    <property type="entry name" value="HTH_TETR_2"/>
    <property type="match status" value="1"/>
</dbReference>
<name>A0ABU2JGL5_9ACTN</name>
<evidence type="ECO:0000256" key="1">
    <source>
        <dbReference type="ARBA" id="ARBA00023125"/>
    </source>
</evidence>
<dbReference type="SUPFAM" id="SSF48498">
    <property type="entry name" value="Tetracyclin repressor-like, C-terminal domain"/>
    <property type="match status" value="1"/>
</dbReference>
<dbReference type="EMBL" id="JAVREH010000056">
    <property type="protein sequence ID" value="MDT0263863.1"/>
    <property type="molecule type" value="Genomic_DNA"/>
</dbReference>
<dbReference type="PRINTS" id="PR00455">
    <property type="entry name" value="HTHTETR"/>
</dbReference>
<protein>
    <submittedName>
        <fullName evidence="5">DUF309 domain-containing protein</fullName>
    </submittedName>
</protein>
<evidence type="ECO:0000256" key="2">
    <source>
        <dbReference type="PROSITE-ProRule" id="PRU00335"/>
    </source>
</evidence>
<feature type="domain" description="HTH tetR-type" evidence="4">
    <location>
        <begin position="22"/>
        <end position="82"/>
    </location>
</feature>
<organism evidence="5 6">
    <name type="scientific">Jatrophihabitans lederbergiae</name>
    <dbReference type="NCBI Taxonomy" id="3075547"/>
    <lineage>
        <taxon>Bacteria</taxon>
        <taxon>Bacillati</taxon>
        <taxon>Actinomycetota</taxon>
        <taxon>Actinomycetes</taxon>
        <taxon>Jatrophihabitantales</taxon>
        <taxon>Jatrophihabitantaceae</taxon>
        <taxon>Jatrophihabitans</taxon>
    </lineage>
</organism>
<gene>
    <name evidence="5" type="ORF">RM423_21030</name>
</gene>
<keyword evidence="1 2" id="KW-0238">DNA-binding</keyword>
<dbReference type="Proteomes" id="UP001183176">
    <property type="component" value="Unassembled WGS sequence"/>
</dbReference>
<evidence type="ECO:0000313" key="6">
    <source>
        <dbReference type="Proteomes" id="UP001183176"/>
    </source>
</evidence>
<feature type="region of interest" description="Disordered" evidence="3">
    <location>
        <begin position="1"/>
        <end position="25"/>
    </location>
</feature>
<keyword evidence="6" id="KW-1185">Reference proteome</keyword>
<dbReference type="SUPFAM" id="SSF140663">
    <property type="entry name" value="TTHA0068-like"/>
    <property type="match status" value="1"/>
</dbReference>
<dbReference type="Gene3D" id="1.10.10.60">
    <property type="entry name" value="Homeodomain-like"/>
    <property type="match status" value="1"/>
</dbReference>
<evidence type="ECO:0000259" key="4">
    <source>
        <dbReference type="PROSITE" id="PS50977"/>
    </source>
</evidence>
<feature type="compositionally biased region" description="Basic and acidic residues" evidence="3">
    <location>
        <begin position="238"/>
        <end position="256"/>
    </location>
</feature>